<proteinExistence type="predicted"/>
<feature type="signal peptide" evidence="1">
    <location>
        <begin position="1"/>
        <end position="37"/>
    </location>
</feature>
<dbReference type="FunCoup" id="A0A136JE39">
    <property type="interactions" value="130"/>
</dbReference>
<evidence type="ECO:0000256" key="1">
    <source>
        <dbReference type="SAM" id="SignalP"/>
    </source>
</evidence>
<keyword evidence="3" id="KW-1185">Reference proteome</keyword>
<protein>
    <recommendedName>
        <fullName evidence="4">Nucleotide exchange factor SIL1</fullName>
    </recommendedName>
</protein>
<name>A0A136JE39_9PEZI</name>
<reference evidence="3" key="1">
    <citation type="submission" date="2016-02" db="EMBL/GenBank/DDBJ databases">
        <title>Draft genome sequence of Microdochium bolleyi, a fungal endophyte of beachgrass.</title>
        <authorList>
            <consortium name="DOE Joint Genome Institute"/>
            <person name="David A.S."/>
            <person name="May G."/>
            <person name="Haridas S."/>
            <person name="Lim J."/>
            <person name="Wang M."/>
            <person name="Labutti K."/>
            <person name="Lipzen A."/>
            <person name="Barry K."/>
            <person name="Grigoriev I.V."/>
        </authorList>
    </citation>
    <scope>NUCLEOTIDE SEQUENCE [LARGE SCALE GENOMIC DNA]</scope>
    <source>
        <strain evidence="3">J235TASD1</strain>
    </source>
</reference>
<dbReference type="EMBL" id="KQ964246">
    <property type="protein sequence ID" value="KXJ95410.1"/>
    <property type="molecule type" value="Genomic_DNA"/>
</dbReference>
<accession>A0A136JE39</accession>
<dbReference type="Gene3D" id="1.25.10.10">
    <property type="entry name" value="Leucine-rich Repeat Variant"/>
    <property type="match status" value="1"/>
</dbReference>
<dbReference type="InterPro" id="IPR011989">
    <property type="entry name" value="ARM-like"/>
</dbReference>
<dbReference type="Proteomes" id="UP000070501">
    <property type="component" value="Unassembled WGS sequence"/>
</dbReference>
<dbReference type="OrthoDB" id="448649at2759"/>
<keyword evidence="1" id="KW-0732">Signal</keyword>
<feature type="chain" id="PRO_5007293708" description="Nucleotide exchange factor SIL1" evidence="1">
    <location>
        <begin position="38"/>
        <end position="461"/>
    </location>
</feature>
<organism evidence="2 3">
    <name type="scientific">Microdochium bolleyi</name>
    <dbReference type="NCBI Taxonomy" id="196109"/>
    <lineage>
        <taxon>Eukaryota</taxon>
        <taxon>Fungi</taxon>
        <taxon>Dikarya</taxon>
        <taxon>Ascomycota</taxon>
        <taxon>Pezizomycotina</taxon>
        <taxon>Sordariomycetes</taxon>
        <taxon>Xylariomycetidae</taxon>
        <taxon>Xylariales</taxon>
        <taxon>Microdochiaceae</taxon>
        <taxon>Microdochium</taxon>
    </lineage>
</organism>
<gene>
    <name evidence="2" type="ORF">Micbo1qcDRAFT_157335</name>
</gene>
<dbReference type="InParanoid" id="A0A136JE39"/>
<sequence length="461" mass="49740">MCSQLRPRRPRALTILSAVSAALLILCLFSSHVSASAAPAKQSPSADSSDLICHTDNPAECYPRIFSATTEFQVVHDDQDLPPGLHVQLDMQTGRKVAKIYDPSEKTDPSLEGLPVDHSVVVVDQPEEGDTPPPVPRGAPAYDSVGAVKEPREKHDGFSRALRIVKDHIALPDGVEVGTLVPALADLEELAHDMYYGLKIAEDQDALQALWCILLERDMGAYLAATAQAGAGNGAGIEERPDFLASSTLAAAIRNNPPGLAALEKSWDGVMGAKCRLLPTGAYSLRAALYDNLAPSTPSSTSSTAQSRFESDQTRLTLAVLRGLLKSDKIRDEFLGADGMRSLLRILLSRDEAWGHARKEKVARIVGDTFLDEDAGAVKGIWGGAGGERVANERCAAQEKEMQNEALADGDMFVVDDGSCWPYHLEKVVREGRGGDWAEDLLRLLNDARPQKTGSESRQEL</sequence>
<evidence type="ECO:0000313" key="3">
    <source>
        <dbReference type="Proteomes" id="UP000070501"/>
    </source>
</evidence>
<evidence type="ECO:0008006" key="4">
    <source>
        <dbReference type="Google" id="ProtNLM"/>
    </source>
</evidence>
<dbReference type="STRING" id="196109.A0A136JE39"/>
<dbReference type="AlphaFoldDB" id="A0A136JE39"/>
<evidence type="ECO:0000313" key="2">
    <source>
        <dbReference type="EMBL" id="KXJ95410.1"/>
    </source>
</evidence>